<feature type="compositionally biased region" description="Polar residues" evidence="1">
    <location>
        <begin position="28"/>
        <end position="54"/>
    </location>
</feature>
<gene>
    <name evidence="2" type="ORF">AVEN_238541_1</name>
</gene>
<sequence>MTAVGTKIGVLKAITGYATTPPEGGTSRHPSGGNSTPHHNYTHQGSETPLTYQAASHPRIRGVPPMGLTADSRLISGLVEQILCIDWWIVIETAIEMV</sequence>
<keyword evidence="3" id="KW-1185">Reference proteome</keyword>
<evidence type="ECO:0000256" key="1">
    <source>
        <dbReference type="SAM" id="MobiDB-lite"/>
    </source>
</evidence>
<dbReference type="EMBL" id="BGPR01002341">
    <property type="protein sequence ID" value="GBM71892.1"/>
    <property type="molecule type" value="Genomic_DNA"/>
</dbReference>
<protein>
    <submittedName>
        <fullName evidence="2">Uncharacterized protein</fullName>
    </submittedName>
</protein>
<organism evidence="2 3">
    <name type="scientific">Araneus ventricosus</name>
    <name type="common">Orbweaver spider</name>
    <name type="synonym">Epeira ventricosa</name>
    <dbReference type="NCBI Taxonomy" id="182803"/>
    <lineage>
        <taxon>Eukaryota</taxon>
        <taxon>Metazoa</taxon>
        <taxon>Ecdysozoa</taxon>
        <taxon>Arthropoda</taxon>
        <taxon>Chelicerata</taxon>
        <taxon>Arachnida</taxon>
        <taxon>Araneae</taxon>
        <taxon>Araneomorphae</taxon>
        <taxon>Entelegynae</taxon>
        <taxon>Araneoidea</taxon>
        <taxon>Araneidae</taxon>
        <taxon>Araneus</taxon>
    </lineage>
</organism>
<dbReference type="Proteomes" id="UP000499080">
    <property type="component" value="Unassembled WGS sequence"/>
</dbReference>
<proteinExistence type="predicted"/>
<dbReference type="AlphaFoldDB" id="A0A4Y2I312"/>
<comment type="caution">
    <text evidence="2">The sequence shown here is derived from an EMBL/GenBank/DDBJ whole genome shotgun (WGS) entry which is preliminary data.</text>
</comment>
<name>A0A4Y2I312_ARAVE</name>
<evidence type="ECO:0000313" key="3">
    <source>
        <dbReference type="Proteomes" id="UP000499080"/>
    </source>
</evidence>
<evidence type="ECO:0000313" key="2">
    <source>
        <dbReference type="EMBL" id="GBM71892.1"/>
    </source>
</evidence>
<accession>A0A4Y2I312</accession>
<feature type="region of interest" description="Disordered" evidence="1">
    <location>
        <begin position="17"/>
        <end position="55"/>
    </location>
</feature>
<reference evidence="2 3" key="1">
    <citation type="journal article" date="2019" name="Sci. Rep.">
        <title>Orb-weaving spider Araneus ventricosus genome elucidates the spidroin gene catalogue.</title>
        <authorList>
            <person name="Kono N."/>
            <person name="Nakamura H."/>
            <person name="Ohtoshi R."/>
            <person name="Moran D.A.P."/>
            <person name="Shinohara A."/>
            <person name="Yoshida Y."/>
            <person name="Fujiwara M."/>
            <person name="Mori M."/>
            <person name="Tomita M."/>
            <person name="Arakawa K."/>
        </authorList>
    </citation>
    <scope>NUCLEOTIDE SEQUENCE [LARGE SCALE GENOMIC DNA]</scope>
</reference>